<dbReference type="PROSITE" id="PS51384">
    <property type="entry name" value="FAD_FR"/>
    <property type="match status" value="1"/>
</dbReference>
<evidence type="ECO:0000256" key="2">
    <source>
        <dbReference type="ARBA" id="ARBA00004141"/>
    </source>
</evidence>
<evidence type="ECO:0000256" key="12">
    <source>
        <dbReference type="ARBA" id="ARBA00023136"/>
    </source>
</evidence>
<evidence type="ECO:0000256" key="4">
    <source>
        <dbReference type="ARBA" id="ARBA00022692"/>
    </source>
</evidence>
<dbReference type="GO" id="GO:0046872">
    <property type="term" value="F:metal ion binding"/>
    <property type="evidence" value="ECO:0007669"/>
    <property type="project" value="UniProtKB-KW"/>
</dbReference>
<gene>
    <name evidence="15" type="ORF">EV646_102530</name>
</gene>
<reference evidence="15 16" key="1">
    <citation type="journal article" date="2015" name="Stand. Genomic Sci.">
        <title>Genomic Encyclopedia of Bacterial and Archaeal Type Strains, Phase III: the genomes of soil and plant-associated and newly described type strains.</title>
        <authorList>
            <person name="Whitman W.B."/>
            <person name="Woyke T."/>
            <person name="Klenk H.P."/>
            <person name="Zhou Y."/>
            <person name="Lilburn T.G."/>
            <person name="Beck B.J."/>
            <person name="De Vos P."/>
            <person name="Vandamme P."/>
            <person name="Eisen J.A."/>
            <person name="Garrity G."/>
            <person name="Hugenholtz P."/>
            <person name="Kyrpides N.C."/>
        </authorList>
    </citation>
    <scope>NUCLEOTIDE SEQUENCE [LARGE SCALE GENOMIC DNA]</scope>
    <source>
        <strain evidence="15 16">VKM Ac-2541</strain>
    </source>
</reference>
<dbReference type="Gene3D" id="3.40.50.80">
    <property type="entry name" value="Nucleotide-binding domain of ferredoxin-NADP reductase (FNR) module"/>
    <property type="match status" value="1"/>
</dbReference>
<evidence type="ECO:0000256" key="6">
    <source>
        <dbReference type="ARBA" id="ARBA00022723"/>
    </source>
</evidence>
<evidence type="ECO:0000256" key="10">
    <source>
        <dbReference type="ARBA" id="ARBA00023004"/>
    </source>
</evidence>
<evidence type="ECO:0000313" key="16">
    <source>
        <dbReference type="Proteomes" id="UP000295573"/>
    </source>
</evidence>
<evidence type="ECO:0000313" key="15">
    <source>
        <dbReference type="EMBL" id="TCO50456.1"/>
    </source>
</evidence>
<dbReference type="InterPro" id="IPR039261">
    <property type="entry name" value="FNR_nucleotide-bd"/>
</dbReference>
<feature type="transmembrane region" description="Helical" evidence="13">
    <location>
        <begin position="98"/>
        <end position="119"/>
    </location>
</feature>
<feature type="transmembrane region" description="Helical" evidence="13">
    <location>
        <begin position="20"/>
        <end position="40"/>
    </location>
</feature>
<dbReference type="OrthoDB" id="9801223at2"/>
<organism evidence="15 16">
    <name type="scientific">Kribbella antiqua</name>
    <dbReference type="NCBI Taxonomy" id="2512217"/>
    <lineage>
        <taxon>Bacteria</taxon>
        <taxon>Bacillati</taxon>
        <taxon>Actinomycetota</taxon>
        <taxon>Actinomycetes</taxon>
        <taxon>Propionibacteriales</taxon>
        <taxon>Kribbellaceae</taxon>
        <taxon>Kribbella</taxon>
    </lineage>
</organism>
<protein>
    <submittedName>
        <fullName evidence="15">Putative ferric reductase</fullName>
    </submittedName>
</protein>
<dbReference type="AlphaFoldDB" id="A0A4R2J0Y8"/>
<evidence type="ECO:0000256" key="7">
    <source>
        <dbReference type="ARBA" id="ARBA00022827"/>
    </source>
</evidence>
<dbReference type="InterPro" id="IPR050415">
    <property type="entry name" value="MRET"/>
</dbReference>
<dbReference type="PANTHER" id="PTHR47354:SF8">
    <property type="entry name" value="1,2-PHENYLACETYL-COA EPOXIDASE, SUBUNIT E"/>
    <property type="match status" value="1"/>
</dbReference>
<dbReference type="EMBL" id="SLWR01000002">
    <property type="protein sequence ID" value="TCO50456.1"/>
    <property type="molecule type" value="Genomic_DNA"/>
</dbReference>
<dbReference type="SUPFAM" id="SSF63380">
    <property type="entry name" value="Riboflavin synthase domain-like"/>
    <property type="match status" value="1"/>
</dbReference>
<evidence type="ECO:0000259" key="14">
    <source>
        <dbReference type="PROSITE" id="PS51384"/>
    </source>
</evidence>
<proteinExistence type="predicted"/>
<evidence type="ECO:0000256" key="5">
    <source>
        <dbReference type="ARBA" id="ARBA00022714"/>
    </source>
</evidence>
<dbReference type="Gene3D" id="2.40.30.10">
    <property type="entry name" value="Translation factors"/>
    <property type="match status" value="1"/>
</dbReference>
<comment type="cofactor">
    <cofactor evidence="1">
        <name>FAD</name>
        <dbReference type="ChEBI" id="CHEBI:57692"/>
    </cofactor>
</comment>
<dbReference type="Proteomes" id="UP000295573">
    <property type="component" value="Unassembled WGS sequence"/>
</dbReference>
<keyword evidence="11" id="KW-0411">Iron-sulfur</keyword>
<keyword evidence="6" id="KW-0479">Metal-binding</keyword>
<keyword evidence="16" id="KW-1185">Reference proteome</keyword>
<dbReference type="Pfam" id="PF01794">
    <property type="entry name" value="Ferric_reduct"/>
    <property type="match status" value="1"/>
</dbReference>
<dbReference type="SUPFAM" id="SSF52343">
    <property type="entry name" value="Ferredoxin reductase-like, C-terminal NADP-linked domain"/>
    <property type="match status" value="1"/>
</dbReference>
<comment type="caution">
    <text evidence="15">The sequence shown here is derived from an EMBL/GenBank/DDBJ whole genome shotgun (WGS) entry which is preliminary data.</text>
</comment>
<evidence type="ECO:0000256" key="3">
    <source>
        <dbReference type="ARBA" id="ARBA00022630"/>
    </source>
</evidence>
<evidence type="ECO:0000256" key="9">
    <source>
        <dbReference type="ARBA" id="ARBA00023002"/>
    </source>
</evidence>
<dbReference type="InterPro" id="IPR017927">
    <property type="entry name" value="FAD-bd_FR_type"/>
</dbReference>
<comment type="subcellular location">
    <subcellularLocation>
        <location evidence="2">Membrane</location>
        <topology evidence="2">Multi-pass membrane protein</topology>
    </subcellularLocation>
</comment>
<dbReference type="InterPro" id="IPR017938">
    <property type="entry name" value="Riboflavin_synthase-like_b-brl"/>
</dbReference>
<name>A0A4R2J0Y8_9ACTN</name>
<evidence type="ECO:0000256" key="11">
    <source>
        <dbReference type="ARBA" id="ARBA00023014"/>
    </source>
</evidence>
<evidence type="ECO:0000256" key="8">
    <source>
        <dbReference type="ARBA" id="ARBA00022989"/>
    </source>
</evidence>
<keyword evidence="5" id="KW-0001">2Fe-2S</keyword>
<keyword evidence="10" id="KW-0408">Iron</keyword>
<evidence type="ECO:0000256" key="13">
    <source>
        <dbReference type="SAM" id="Phobius"/>
    </source>
</evidence>
<dbReference type="GO" id="GO:0016491">
    <property type="term" value="F:oxidoreductase activity"/>
    <property type="evidence" value="ECO:0007669"/>
    <property type="project" value="UniProtKB-KW"/>
</dbReference>
<feature type="transmembrane region" description="Helical" evidence="13">
    <location>
        <begin position="170"/>
        <end position="191"/>
    </location>
</feature>
<dbReference type="PANTHER" id="PTHR47354">
    <property type="entry name" value="NADH OXIDOREDUCTASE HCR"/>
    <property type="match status" value="1"/>
</dbReference>
<dbReference type="GO" id="GO:0051537">
    <property type="term" value="F:2 iron, 2 sulfur cluster binding"/>
    <property type="evidence" value="ECO:0007669"/>
    <property type="project" value="UniProtKB-KW"/>
</dbReference>
<feature type="transmembrane region" description="Helical" evidence="13">
    <location>
        <begin position="203"/>
        <end position="223"/>
    </location>
</feature>
<keyword evidence="8 13" id="KW-1133">Transmembrane helix</keyword>
<feature type="domain" description="FAD-binding FR-type" evidence="14">
    <location>
        <begin position="228"/>
        <end position="328"/>
    </location>
</feature>
<dbReference type="InterPro" id="IPR013130">
    <property type="entry name" value="Fe3_Rdtase_TM_dom"/>
</dbReference>
<keyword evidence="4 13" id="KW-0812">Transmembrane</keyword>
<keyword evidence="7" id="KW-0274">FAD</keyword>
<dbReference type="RefSeq" id="WP_132145816.1">
    <property type="nucleotide sequence ID" value="NZ_SLWR01000002.1"/>
</dbReference>
<evidence type="ECO:0000256" key="1">
    <source>
        <dbReference type="ARBA" id="ARBA00001974"/>
    </source>
</evidence>
<keyword evidence="12 13" id="KW-0472">Membrane</keyword>
<keyword evidence="9" id="KW-0560">Oxidoreductase</keyword>
<accession>A0A4R2J0Y8</accession>
<dbReference type="GO" id="GO:0016020">
    <property type="term" value="C:membrane"/>
    <property type="evidence" value="ECO:0007669"/>
    <property type="project" value="UniProtKB-SubCell"/>
</dbReference>
<dbReference type="GO" id="GO:0050660">
    <property type="term" value="F:flavin adenine dinucleotide binding"/>
    <property type="evidence" value="ECO:0007669"/>
    <property type="project" value="TreeGrafter"/>
</dbReference>
<keyword evidence="3" id="KW-0285">Flavoprotein</keyword>
<feature type="transmembrane region" description="Helical" evidence="13">
    <location>
        <begin position="139"/>
        <end position="158"/>
    </location>
</feature>
<feature type="transmembrane region" description="Helical" evidence="13">
    <location>
        <begin position="60"/>
        <end position="78"/>
    </location>
</feature>
<sequence>MIETSSAVLLGQRARVDGVVRVGAMAALWLSLLMVTYWWVVDGGVQELGGWATGLTSLGRFTGLASAVLLLAQVVLMARVRVLEAAFGQDRLARIHRLTGFTSFNLMLAHLVLIIWGYAAGEIGRTPATLWDLTVDYPGMLLAVGGTVALCLSVVTSIKAARRRIRYESWHLLHLYAYLGVGLALPHQLWTGQEFMSSTGRTVFWWTAWALAAVTVLVYRIGLPLLRNARHDLRVAAVVPETDGVFSLYVAGRRLERLRAEPGQFFAWRFLGRPGWTRANPYSLSAAPDGRGLRITVQEVGDGSAALRSVRPGTRVFVEGPYGRLSPRARSRRKIALIGAGVGITPLRALAEGLSYAPGDAILVQRYADQPLFAHELQALVHQRGLFVLSLPGHRRRTDSWLGQGVGPVDDLQALLYWIPDIADRDVYLCGPDHWTELVKQTLTAAGLPAGQLHLETFKW</sequence>